<keyword evidence="4 15" id="KW-0963">Cytoplasm</keyword>
<dbReference type="InterPro" id="IPR045864">
    <property type="entry name" value="aa-tRNA-synth_II/BPL/LPL"/>
</dbReference>
<reference evidence="20 21" key="1">
    <citation type="submission" date="2023-07" db="EMBL/GenBank/DDBJ databases">
        <title>Sorghum-associated microbial communities from plants grown in Nebraska, USA.</title>
        <authorList>
            <person name="Schachtman D."/>
        </authorList>
    </citation>
    <scope>NUCLEOTIDE SEQUENCE [LARGE SCALE GENOMIC DNA]</scope>
    <source>
        <strain evidence="20 21">DS2154</strain>
    </source>
</reference>
<keyword evidence="8 15" id="KW-0547">Nucleotide-binding</keyword>
<evidence type="ECO:0000256" key="13">
    <source>
        <dbReference type="ARBA" id="ARBA00023146"/>
    </source>
</evidence>
<dbReference type="InterPro" id="IPR005121">
    <property type="entry name" value="Fdx_antiC-bd"/>
</dbReference>
<evidence type="ECO:0000256" key="11">
    <source>
        <dbReference type="ARBA" id="ARBA00022884"/>
    </source>
</evidence>
<dbReference type="RefSeq" id="WP_310034025.1">
    <property type="nucleotide sequence ID" value="NZ_JAVDRL010000012.1"/>
</dbReference>
<evidence type="ECO:0000256" key="4">
    <source>
        <dbReference type="ARBA" id="ARBA00022490"/>
    </source>
</evidence>
<dbReference type="SMART" id="SM00874">
    <property type="entry name" value="B5"/>
    <property type="match status" value="1"/>
</dbReference>
<evidence type="ECO:0000313" key="21">
    <source>
        <dbReference type="Proteomes" id="UP001262754"/>
    </source>
</evidence>
<organism evidence="20 21">
    <name type="scientific">Caulobacter rhizosphaerae</name>
    <dbReference type="NCBI Taxonomy" id="2010972"/>
    <lineage>
        <taxon>Bacteria</taxon>
        <taxon>Pseudomonadati</taxon>
        <taxon>Pseudomonadota</taxon>
        <taxon>Alphaproteobacteria</taxon>
        <taxon>Caulobacterales</taxon>
        <taxon>Caulobacteraceae</taxon>
        <taxon>Caulobacter</taxon>
    </lineage>
</organism>
<evidence type="ECO:0000256" key="9">
    <source>
        <dbReference type="ARBA" id="ARBA00022840"/>
    </source>
</evidence>
<keyword evidence="9 15" id="KW-0067">ATP-binding</keyword>
<dbReference type="Gene3D" id="2.40.50.140">
    <property type="entry name" value="Nucleic acid-binding proteins"/>
    <property type="match status" value="1"/>
</dbReference>
<comment type="similarity">
    <text evidence="2 15">Belongs to the phenylalanyl-tRNA synthetase beta subunit family. Type 1 subfamily.</text>
</comment>
<dbReference type="Proteomes" id="UP001262754">
    <property type="component" value="Unassembled WGS sequence"/>
</dbReference>
<protein>
    <recommendedName>
        <fullName evidence="15">Phenylalanine--tRNA ligase beta subunit</fullName>
        <ecNumber evidence="15">6.1.1.20</ecNumber>
    </recommendedName>
    <alternativeName>
        <fullName evidence="15">Phenylalanyl-tRNA synthetase beta subunit</fullName>
        <shortName evidence="15">PheRS</shortName>
    </alternativeName>
</protein>
<gene>
    <name evidence="15" type="primary">pheT</name>
    <name evidence="20" type="ORF">J2800_003958</name>
</gene>
<keyword evidence="11 16" id="KW-0694">RNA-binding</keyword>
<dbReference type="Gene3D" id="3.50.40.10">
    <property type="entry name" value="Phenylalanyl-trna Synthetase, Chain B, domain 3"/>
    <property type="match status" value="1"/>
</dbReference>
<feature type="domain" description="B5" evidence="19">
    <location>
        <begin position="415"/>
        <end position="502"/>
    </location>
</feature>
<dbReference type="Pfam" id="PF01588">
    <property type="entry name" value="tRNA_bind"/>
    <property type="match status" value="1"/>
</dbReference>
<dbReference type="InterPro" id="IPR002547">
    <property type="entry name" value="tRNA-bd_dom"/>
</dbReference>
<dbReference type="Pfam" id="PF03484">
    <property type="entry name" value="B5"/>
    <property type="match status" value="1"/>
</dbReference>
<evidence type="ECO:0000256" key="8">
    <source>
        <dbReference type="ARBA" id="ARBA00022741"/>
    </source>
</evidence>
<keyword evidence="6 15" id="KW-0436">Ligase</keyword>
<dbReference type="SUPFAM" id="SSF56037">
    <property type="entry name" value="PheT/TilS domain"/>
    <property type="match status" value="1"/>
</dbReference>
<evidence type="ECO:0000259" key="18">
    <source>
        <dbReference type="PROSITE" id="PS51447"/>
    </source>
</evidence>
<comment type="cofactor">
    <cofactor evidence="15">
        <name>Mg(2+)</name>
        <dbReference type="ChEBI" id="CHEBI:18420"/>
    </cofactor>
    <text evidence="15">Binds 2 magnesium ions per tetramer.</text>
</comment>
<dbReference type="InterPro" id="IPR041616">
    <property type="entry name" value="PheRS_beta_core"/>
</dbReference>
<dbReference type="NCBIfam" id="TIGR00472">
    <property type="entry name" value="pheT_bact"/>
    <property type="match status" value="1"/>
</dbReference>
<keyword evidence="5 16" id="KW-0820">tRNA-binding</keyword>
<evidence type="ECO:0000256" key="15">
    <source>
        <dbReference type="HAMAP-Rule" id="MF_00283"/>
    </source>
</evidence>
<feature type="domain" description="FDX-ACB" evidence="18">
    <location>
        <begin position="731"/>
        <end position="823"/>
    </location>
</feature>
<evidence type="ECO:0000259" key="19">
    <source>
        <dbReference type="PROSITE" id="PS51483"/>
    </source>
</evidence>
<dbReference type="SUPFAM" id="SSF55681">
    <property type="entry name" value="Class II aaRS and biotin synthetases"/>
    <property type="match status" value="1"/>
</dbReference>
<dbReference type="PROSITE" id="PS50886">
    <property type="entry name" value="TRBD"/>
    <property type="match status" value="1"/>
</dbReference>
<dbReference type="Gene3D" id="3.30.930.10">
    <property type="entry name" value="Bira Bifunctional Protein, Domain 2"/>
    <property type="match status" value="1"/>
</dbReference>
<dbReference type="GO" id="GO:0004826">
    <property type="term" value="F:phenylalanine-tRNA ligase activity"/>
    <property type="evidence" value="ECO:0007669"/>
    <property type="project" value="UniProtKB-EC"/>
</dbReference>
<dbReference type="InterPro" id="IPR045060">
    <property type="entry name" value="Phe-tRNA-ligase_IIc_bsu"/>
</dbReference>
<dbReference type="CDD" id="cd00769">
    <property type="entry name" value="PheRS_beta_core"/>
    <property type="match status" value="1"/>
</dbReference>
<dbReference type="Gene3D" id="3.30.70.380">
    <property type="entry name" value="Ferrodoxin-fold anticodon-binding domain"/>
    <property type="match status" value="1"/>
</dbReference>
<evidence type="ECO:0000313" key="20">
    <source>
        <dbReference type="EMBL" id="MDR6533196.1"/>
    </source>
</evidence>
<feature type="domain" description="TRNA-binding" evidence="17">
    <location>
        <begin position="39"/>
        <end position="148"/>
    </location>
</feature>
<comment type="subunit">
    <text evidence="3 15">Tetramer of two alpha and two beta subunits.</text>
</comment>
<comment type="catalytic activity">
    <reaction evidence="14 15">
        <text>tRNA(Phe) + L-phenylalanine + ATP = L-phenylalanyl-tRNA(Phe) + AMP + diphosphate + H(+)</text>
        <dbReference type="Rhea" id="RHEA:19413"/>
        <dbReference type="Rhea" id="RHEA-COMP:9668"/>
        <dbReference type="Rhea" id="RHEA-COMP:9699"/>
        <dbReference type="ChEBI" id="CHEBI:15378"/>
        <dbReference type="ChEBI" id="CHEBI:30616"/>
        <dbReference type="ChEBI" id="CHEBI:33019"/>
        <dbReference type="ChEBI" id="CHEBI:58095"/>
        <dbReference type="ChEBI" id="CHEBI:78442"/>
        <dbReference type="ChEBI" id="CHEBI:78531"/>
        <dbReference type="ChEBI" id="CHEBI:456215"/>
        <dbReference type="EC" id="6.1.1.20"/>
    </reaction>
</comment>
<evidence type="ECO:0000256" key="10">
    <source>
        <dbReference type="ARBA" id="ARBA00022842"/>
    </source>
</evidence>
<evidence type="ECO:0000256" key="16">
    <source>
        <dbReference type="PROSITE-ProRule" id="PRU00209"/>
    </source>
</evidence>
<dbReference type="Pfam" id="PF03483">
    <property type="entry name" value="B3_4"/>
    <property type="match status" value="1"/>
</dbReference>
<dbReference type="InterPro" id="IPR005146">
    <property type="entry name" value="B3/B4_tRNA-bd"/>
</dbReference>
<dbReference type="SMART" id="SM00873">
    <property type="entry name" value="B3_4"/>
    <property type="match status" value="1"/>
</dbReference>
<dbReference type="PROSITE" id="PS51447">
    <property type="entry name" value="FDX_ACB"/>
    <property type="match status" value="1"/>
</dbReference>
<evidence type="ECO:0000256" key="12">
    <source>
        <dbReference type="ARBA" id="ARBA00022917"/>
    </source>
</evidence>
<feature type="binding site" evidence="15">
    <location>
        <position position="480"/>
    </location>
    <ligand>
        <name>Mg(2+)</name>
        <dbReference type="ChEBI" id="CHEBI:18420"/>
        <note>shared with alpha subunit</note>
    </ligand>
</feature>
<feature type="binding site" evidence="15">
    <location>
        <position position="489"/>
    </location>
    <ligand>
        <name>Mg(2+)</name>
        <dbReference type="ChEBI" id="CHEBI:18420"/>
        <note>shared with alpha subunit</note>
    </ligand>
</feature>
<feature type="binding site" evidence="15">
    <location>
        <position position="486"/>
    </location>
    <ligand>
        <name>Mg(2+)</name>
        <dbReference type="ChEBI" id="CHEBI:18420"/>
        <note>shared with alpha subunit</note>
    </ligand>
</feature>
<dbReference type="Pfam" id="PF03147">
    <property type="entry name" value="FDX-ACB"/>
    <property type="match status" value="1"/>
</dbReference>
<comment type="subcellular location">
    <subcellularLocation>
        <location evidence="1 15">Cytoplasm</location>
    </subcellularLocation>
</comment>
<keyword evidence="12 15" id="KW-0648">Protein biosynthesis</keyword>
<keyword evidence="21" id="KW-1185">Reference proteome</keyword>
<dbReference type="SUPFAM" id="SSF46955">
    <property type="entry name" value="Putative DNA-binding domain"/>
    <property type="match status" value="1"/>
</dbReference>
<dbReference type="HAMAP" id="MF_00283">
    <property type="entry name" value="Phe_tRNA_synth_beta1"/>
    <property type="match status" value="1"/>
</dbReference>
<keyword evidence="7 15" id="KW-0479">Metal-binding</keyword>
<dbReference type="PROSITE" id="PS51483">
    <property type="entry name" value="B5"/>
    <property type="match status" value="1"/>
</dbReference>
<dbReference type="SUPFAM" id="SSF50249">
    <property type="entry name" value="Nucleic acid-binding proteins"/>
    <property type="match status" value="1"/>
</dbReference>
<evidence type="ECO:0000256" key="2">
    <source>
        <dbReference type="ARBA" id="ARBA00008653"/>
    </source>
</evidence>
<dbReference type="InterPro" id="IPR012340">
    <property type="entry name" value="NA-bd_OB-fold"/>
</dbReference>
<dbReference type="Gene3D" id="3.30.56.10">
    <property type="match status" value="2"/>
</dbReference>
<evidence type="ECO:0000259" key="17">
    <source>
        <dbReference type="PROSITE" id="PS50886"/>
    </source>
</evidence>
<dbReference type="InterPro" id="IPR020825">
    <property type="entry name" value="Phe-tRNA_synthase-like_B3/B4"/>
</dbReference>
<dbReference type="EC" id="6.1.1.20" evidence="15"/>
<evidence type="ECO:0000256" key="5">
    <source>
        <dbReference type="ARBA" id="ARBA00022555"/>
    </source>
</evidence>
<feature type="binding site" evidence="15">
    <location>
        <position position="490"/>
    </location>
    <ligand>
        <name>Mg(2+)</name>
        <dbReference type="ChEBI" id="CHEBI:18420"/>
        <note>shared with alpha subunit</note>
    </ligand>
</feature>
<dbReference type="SMART" id="SM00896">
    <property type="entry name" value="FDX-ACB"/>
    <property type="match status" value="1"/>
</dbReference>
<dbReference type="InterPro" id="IPR033714">
    <property type="entry name" value="tRNA_bind_bactPheRS"/>
</dbReference>
<evidence type="ECO:0000256" key="14">
    <source>
        <dbReference type="ARBA" id="ARBA00049255"/>
    </source>
</evidence>
<dbReference type="PANTHER" id="PTHR10947:SF0">
    <property type="entry name" value="PHENYLALANINE--TRNA LIGASE BETA SUBUNIT"/>
    <property type="match status" value="1"/>
</dbReference>
<dbReference type="PANTHER" id="PTHR10947">
    <property type="entry name" value="PHENYLALANYL-TRNA SYNTHETASE BETA CHAIN AND LEUCINE-RICH REPEAT-CONTAINING PROTEIN 47"/>
    <property type="match status" value="1"/>
</dbReference>
<proteinExistence type="inferred from homology"/>
<dbReference type="InterPro" id="IPR004532">
    <property type="entry name" value="Phe-tRNA-ligase_IIc_bsu_bact"/>
</dbReference>
<keyword evidence="13 15" id="KW-0030">Aminoacyl-tRNA synthetase</keyword>
<dbReference type="InterPro" id="IPR036690">
    <property type="entry name" value="Fdx_antiC-bd_sf"/>
</dbReference>
<dbReference type="EMBL" id="JAVDRL010000012">
    <property type="protein sequence ID" value="MDR6533196.1"/>
    <property type="molecule type" value="Genomic_DNA"/>
</dbReference>
<name>A0ABU1N419_9CAUL</name>
<keyword evidence="10 15" id="KW-0460">Magnesium</keyword>
<evidence type="ECO:0000256" key="6">
    <source>
        <dbReference type="ARBA" id="ARBA00022598"/>
    </source>
</evidence>
<dbReference type="InterPro" id="IPR009061">
    <property type="entry name" value="DNA-bd_dom_put_sf"/>
</dbReference>
<evidence type="ECO:0000256" key="1">
    <source>
        <dbReference type="ARBA" id="ARBA00004496"/>
    </source>
</evidence>
<accession>A0ABU1N419</accession>
<dbReference type="SUPFAM" id="SSF54991">
    <property type="entry name" value="Anticodon-binding domain of PheRS"/>
    <property type="match status" value="1"/>
</dbReference>
<comment type="caution">
    <text evidence="20">The sequence shown here is derived from an EMBL/GenBank/DDBJ whole genome shotgun (WGS) entry which is preliminary data.</text>
</comment>
<evidence type="ECO:0000256" key="3">
    <source>
        <dbReference type="ARBA" id="ARBA00011209"/>
    </source>
</evidence>
<dbReference type="NCBIfam" id="NF045760">
    <property type="entry name" value="YtpR"/>
    <property type="match status" value="1"/>
</dbReference>
<dbReference type="InterPro" id="IPR005147">
    <property type="entry name" value="tRNA_synthase_B5-dom"/>
</dbReference>
<dbReference type="Pfam" id="PF17759">
    <property type="entry name" value="tRNA_synthFbeta"/>
    <property type="match status" value="1"/>
</dbReference>
<evidence type="ECO:0000256" key="7">
    <source>
        <dbReference type="ARBA" id="ARBA00022723"/>
    </source>
</evidence>
<dbReference type="CDD" id="cd02796">
    <property type="entry name" value="tRNA_bind_bactPheRS"/>
    <property type="match status" value="1"/>
</dbReference>
<sequence>MKFTLSWLKDHLETTASATEIVAAMTMAGLEVEHVTDPASKLAAFTVAKIVEAVQHPNADRLRVCQVDTVDGRKEIVCGAPNARPGLTTVYAPIGAYVPGLGVTLVEKPVRGVVSNGMLCSGSELEADDGSEGILELPNDLAVGTPAAQALGLEAVIDFEVTPNRPDWLGVAGIARDLAAAGVGTLKDLSIAPVPGTFPCPITVKVDGDACPVFSGRLIRGVRNGPSPKWLQDRLKAIGLRPINTLVDITNLISYDRARPLHAYDAAKLVGTVIEARLGRGRAEVTPGDQPSPAEHHDEQLIALDGKTYDITPEMSVIADADGNRPIGLGGVMGGESTGCSDDTVDVFLESAWFEPIRTAQTGRVTGIASDAQYRFARTVDTGSLVPGLELATRLILDLCGGEASEVVVAGEAPAAPGPILFDPAYVEALSGLAIAPERTLKILTDLGFTLSPPTDVPTTEFATHAESLVCVTPPTFRRDVQGKADLVEEVARIAGYGELPSTPLPDVPRAVGGVLTVKQARARTARRALAAAGYNEALTFSFTSKATAELFGGGAADLMLANPIASDLDCMRPSLLPNLIEAAGRNARQGFPDVALFEVGPVFFGDRPQDQKTTIAAILAPRAPRGWDKAKAEDVFTVKADLMALLEEIGAPVASLQTAQGSASPWWHPGRSARLQLGPKAVLAEFGELHPAVLKALDVAGPVYGFEITLEAVPEPKKKAVKTKPAFSPSPLMPLTRDFAFLADKAKAAGDLVKAAASADKALIAAVRVFDVYEGPGVPGGSKSVALEVVVQPREKTLAEAEIEALSARIVAAVEKAGGKLRS</sequence>